<organism evidence="8 9">
    <name type="scientific">Actinomadura rayongensis</name>
    <dbReference type="NCBI Taxonomy" id="1429076"/>
    <lineage>
        <taxon>Bacteria</taxon>
        <taxon>Bacillati</taxon>
        <taxon>Actinomycetota</taxon>
        <taxon>Actinomycetes</taxon>
        <taxon>Streptosporangiales</taxon>
        <taxon>Thermomonosporaceae</taxon>
        <taxon>Actinomadura</taxon>
    </lineage>
</organism>
<dbReference type="RefSeq" id="WP_161102578.1">
    <property type="nucleotide sequence ID" value="NZ_JBHLYI010000013.1"/>
</dbReference>
<dbReference type="InterPro" id="IPR000209">
    <property type="entry name" value="Peptidase_S8/S53_dom"/>
</dbReference>
<name>A0A6I4W4I0_9ACTN</name>
<feature type="active site" description="Charge relay system" evidence="5">
    <location>
        <position position="199"/>
    </location>
</feature>
<dbReference type="InterPro" id="IPR015500">
    <property type="entry name" value="Peptidase_S8_subtilisin-rel"/>
</dbReference>
<dbReference type="OrthoDB" id="3530033at2"/>
<feature type="active site" description="Charge relay system" evidence="5">
    <location>
        <position position="38"/>
    </location>
</feature>
<evidence type="ECO:0000256" key="3">
    <source>
        <dbReference type="ARBA" id="ARBA00022801"/>
    </source>
</evidence>
<evidence type="ECO:0000259" key="7">
    <source>
        <dbReference type="Pfam" id="PF00082"/>
    </source>
</evidence>
<keyword evidence="2 5" id="KW-0645">Protease</keyword>
<feature type="transmembrane region" description="Helical" evidence="6">
    <location>
        <begin position="288"/>
        <end position="310"/>
    </location>
</feature>
<evidence type="ECO:0000256" key="1">
    <source>
        <dbReference type="ARBA" id="ARBA00011073"/>
    </source>
</evidence>
<proteinExistence type="inferred from homology"/>
<evidence type="ECO:0000256" key="2">
    <source>
        <dbReference type="ARBA" id="ARBA00022670"/>
    </source>
</evidence>
<evidence type="ECO:0000313" key="8">
    <source>
        <dbReference type="EMBL" id="MXQ64331.1"/>
    </source>
</evidence>
<keyword evidence="6" id="KW-0472">Membrane</keyword>
<comment type="caution">
    <text evidence="8">The sequence shown here is derived from an EMBL/GenBank/DDBJ whole genome shotgun (WGS) entry which is preliminary data.</text>
</comment>
<keyword evidence="3 5" id="KW-0378">Hydrolase</keyword>
<evidence type="ECO:0000313" key="9">
    <source>
        <dbReference type="Proteomes" id="UP000431901"/>
    </source>
</evidence>
<comment type="similarity">
    <text evidence="1 5">Belongs to the peptidase S8 family.</text>
</comment>
<protein>
    <submittedName>
        <fullName evidence="8">S8 family serine peptidase</fullName>
    </submittedName>
</protein>
<dbReference type="Pfam" id="PF00082">
    <property type="entry name" value="Peptidase_S8"/>
    <property type="match status" value="1"/>
</dbReference>
<dbReference type="Proteomes" id="UP000431901">
    <property type="component" value="Unassembled WGS sequence"/>
</dbReference>
<dbReference type="Gene3D" id="3.40.50.200">
    <property type="entry name" value="Peptidase S8/S53 domain"/>
    <property type="match status" value="1"/>
</dbReference>
<evidence type="ECO:0000256" key="5">
    <source>
        <dbReference type="PROSITE-ProRule" id="PRU01240"/>
    </source>
</evidence>
<keyword evidence="6" id="KW-0812">Transmembrane</keyword>
<gene>
    <name evidence="8" type="ORF">GQ466_09805</name>
</gene>
<dbReference type="PANTHER" id="PTHR43806:SF11">
    <property type="entry name" value="CEREVISIN-RELATED"/>
    <property type="match status" value="1"/>
</dbReference>
<evidence type="ECO:0000256" key="4">
    <source>
        <dbReference type="ARBA" id="ARBA00022825"/>
    </source>
</evidence>
<reference evidence="8 9" key="1">
    <citation type="submission" date="2019-12" db="EMBL/GenBank/DDBJ databases">
        <title>Nocardia macrotermitis sp. nov. and Nocardia aurantia sp. nov., isolated from the gut of the fungus growing-termite Macrotermes natalensis.</title>
        <authorList>
            <person name="Christine B."/>
            <person name="Rene B."/>
        </authorList>
    </citation>
    <scope>NUCLEOTIDE SEQUENCE [LARGE SCALE GENOMIC DNA]</scope>
    <source>
        <strain evidence="8 9">DSM 102126</strain>
    </source>
</reference>
<evidence type="ECO:0000256" key="6">
    <source>
        <dbReference type="SAM" id="Phobius"/>
    </source>
</evidence>
<dbReference type="PANTHER" id="PTHR43806">
    <property type="entry name" value="PEPTIDASE S8"/>
    <property type="match status" value="1"/>
</dbReference>
<dbReference type="GO" id="GO:0004252">
    <property type="term" value="F:serine-type endopeptidase activity"/>
    <property type="evidence" value="ECO:0007669"/>
    <property type="project" value="UniProtKB-UniRule"/>
</dbReference>
<dbReference type="SUPFAM" id="SSF52743">
    <property type="entry name" value="Subtilisin-like"/>
    <property type="match status" value="1"/>
</dbReference>
<keyword evidence="6" id="KW-1133">Transmembrane helix</keyword>
<dbReference type="PRINTS" id="PR00723">
    <property type="entry name" value="SUBTILISIN"/>
</dbReference>
<keyword evidence="9" id="KW-1185">Reference proteome</keyword>
<sequence>MTVAVVDSGADAGHPMLKGRVADAVDLTGTGARDCYGHGTGVAALIAGSTLHDRRSPLGGVAPAARLLIVKQQNGETDDRGGDRLPAAIRRAADLGADVINVSIRTADAPALRRAVDYALAKNAVVVAAAGNVDRPGGSEGPAYPASYPGVLSVGSLTADGTRDPSSSVRSRVDVGAPGKDVPIAWPGGGWNPRATGTSFAAAFASGVAVLVRARHPELDAAQVVRRIVRTADGTAGPGTGAGMIDPLQAVTAVLPGEPATGPVPSRPAPGPARFAAPARPDARTRTVALAVAGGALGLAGIAALAGVVVPRGRARGWRPGRVDLAVARPPAEPVADAAEGGTIGGRS</sequence>
<accession>A0A6I4W4I0</accession>
<keyword evidence="4 5" id="KW-0720">Serine protease</keyword>
<dbReference type="InterPro" id="IPR050131">
    <property type="entry name" value="Peptidase_S8_subtilisin-like"/>
</dbReference>
<dbReference type="InterPro" id="IPR036852">
    <property type="entry name" value="Peptidase_S8/S53_dom_sf"/>
</dbReference>
<dbReference type="EMBL" id="WUTW01000002">
    <property type="protein sequence ID" value="MXQ64331.1"/>
    <property type="molecule type" value="Genomic_DNA"/>
</dbReference>
<dbReference type="AlphaFoldDB" id="A0A6I4W4I0"/>
<dbReference type="GO" id="GO:0006508">
    <property type="term" value="P:proteolysis"/>
    <property type="evidence" value="ECO:0007669"/>
    <property type="project" value="UniProtKB-KW"/>
</dbReference>
<dbReference type="PROSITE" id="PS51892">
    <property type="entry name" value="SUBTILASE"/>
    <property type="match status" value="1"/>
</dbReference>
<feature type="active site" description="Charge relay system" evidence="5">
    <location>
        <position position="7"/>
    </location>
</feature>
<feature type="domain" description="Peptidase S8/S53" evidence="7">
    <location>
        <begin position="2"/>
        <end position="234"/>
    </location>
</feature>